<reference evidence="1 2" key="1">
    <citation type="submission" date="2019-06" db="EMBL/GenBank/DDBJ databases">
        <title>Genome Sequence of the Brown Rot Fungal Pathogen Monilinia fructicola.</title>
        <authorList>
            <person name="De Miccolis Angelini R.M."/>
            <person name="Landi L."/>
            <person name="Abate D."/>
            <person name="Pollastro S."/>
            <person name="Romanazzi G."/>
            <person name="Faretra F."/>
        </authorList>
    </citation>
    <scope>NUCLEOTIDE SEQUENCE [LARGE SCALE GENOMIC DNA]</scope>
    <source>
        <strain evidence="1 2">Mfrc123</strain>
    </source>
</reference>
<name>A0A5M9JTS6_MONFR</name>
<dbReference type="EMBL" id="VICG01000004">
    <property type="protein sequence ID" value="KAA8572934.1"/>
    <property type="molecule type" value="Genomic_DNA"/>
</dbReference>
<evidence type="ECO:0000313" key="1">
    <source>
        <dbReference type="EMBL" id="KAA8572934.1"/>
    </source>
</evidence>
<evidence type="ECO:0000313" key="2">
    <source>
        <dbReference type="Proteomes" id="UP000322873"/>
    </source>
</evidence>
<organism evidence="1 2">
    <name type="scientific">Monilinia fructicola</name>
    <name type="common">Brown rot fungus</name>
    <name type="synonym">Ciboria fructicola</name>
    <dbReference type="NCBI Taxonomy" id="38448"/>
    <lineage>
        <taxon>Eukaryota</taxon>
        <taxon>Fungi</taxon>
        <taxon>Dikarya</taxon>
        <taxon>Ascomycota</taxon>
        <taxon>Pezizomycotina</taxon>
        <taxon>Leotiomycetes</taxon>
        <taxon>Helotiales</taxon>
        <taxon>Sclerotiniaceae</taxon>
        <taxon>Monilinia</taxon>
    </lineage>
</organism>
<gene>
    <name evidence="1" type="ORF">EYC84_003484</name>
</gene>
<dbReference type="Proteomes" id="UP000322873">
    <property type="component" value="Unassembled WGS sequence"/>
</dbReference>
<accession>A0A5M9JTS6</accession>
<comment type="caution">
    <text evidence="1">The sequence shown here is derived from an EMBL/GenBank/DDBJ whole genome shotgun (WGS) entry which is preliminary data.</text>
</comment>
<protein>
    <submittedName>
        <fullName evidence="1">Uncharacterized protein</fullName>
    </submittedName>
</protein>
<sequence length="254" mass="28543">MMKPIYSSFCHPSIHPSIHPSYPLSLGSFLLLGARKLFTPSVAMACSHVCPDQWDKVSREPFCHPAASTISIPADVSQNGDLVRLSYPRSSLLCVPMLWWGLPNMLIFYHWQWHTPTHRSPSFPKSRIHDLQMVQAIVLSKQLLNSATENHPMILKVLHRSPRTSTQSQSALFFNITTLSIHHCIHIHGTERVHISLYTPNIGLNCIDIVRSITFGHSSKLKAYSLPDIRSRKGCLTTLQTTDIPSLLGDPVIL</sequence>
<proteinExistence type="predicted"/>
<dbReference type="AlphaFoldDB" id="A0A5M9JTS6"/>
<keyword evidence="2" id="KW-1185">Reference proteome</keyword>